<evidence type="ECO:0000256" key="6">
    <source>
        <dbReference type="ARBA" id="ARBA00038046"/>
    </source>
</evidence>
<keyword evidence="4 7" id="KW-0472">Membrane</keyword>
<feature type="transmembrane region" description="Helical" evidence="7">
    <location>
        <begin position="343"/>
        <end position="362"/>
    </location>
</feature>
<dbReference type="PANTHER" id="PTHR45951:SF3">
    <property type="entry name" value="PROTEIN DISPATCHED"/>
    <property type="match status" value="1"/>
</dbReference>
<feature type="transmembrane region" description="Helical" evidence="7">
    <location>
        <begin position="174"/>
        <end position="200"/>
    </location>
</feature>
<dbReference type="Pfam" id="PF12349">
    <property type="entry name" value="Sterol-sensing"/>
    <property type="match status" value="1"/>
</dbReference>
<evidence type="ECO:0000256" key="5">
    <source>
        <dbReference type="ARBA" id="ARBA00023180"/>
    </source>
</evidence>
<organism evidence="9 10">
    <name type="scientific">Heterorhabditis bacteriophora</name>
    <name type="common">Entomopathogenic nematode worm</name>
    <dbReference type="NCBI Taxonomy" id="37862"/>
    <lineage>
        <taxon>Eukaryota</taxon>
        <taxon>Metazoa</taxon>
        <taxon>Ecdysozoa</taxon>
        <taxon>Nematoda</taxon>
        <taxon>Chromadorea</taxon>
        <taxon>Rhabditida</taxon>
        <taxon>Rhabditina</taxon>
        <taxon>Rhabditomorpha</taxon>
        <taxon>Strongyloidea</taxon>
        <taxon>Heterorhabditidae</taxon>
        <taxon>Heterorhabditis</taxon>
    </lineage>
</organism>
<sequence>MYSLEVFRQLCAVDDVIRIVINTTNYQAATTQFKHSFNLPYYSTCLNFTTPNNCASLNENDISFFQTIIEKCQAGSKDVACQNEMIEQVLHYLTPNQPEKAPAVIAIILPVKINSWRIGDPYNPLYRESDRVAHALRCSLSHSLVSMFVTSITTAVAFLSNLSSEIIVLRCFGIFASITVVINYVLVILLLPSTIILTCASNSANTMFSYELSKFVTQWVYRLRFAIVLGGLFLTVAATFIIFFSPGLSMPHYNPTKLLVNTQPHEWFDNNAHFFNFEWKRKIKIMENYMIGLPTLCLSSSEVTKYYDIITHLYKSTFYSILISIVVSLTVVVLYTRQFFLSVLSVVVISAVILWTTASLILVGWELSVIESTILVLTIGLSFDYTLHYAVAFRGTLSLPMQDRIK</sequence>
<accession>A0A1I7XG82</accession>
<keyword evidence="5" id="KW-0325">Glycoprotein</keyword>
<evidence type="ECO:0000256" key="1">
    <source>
        <dbReference type="ARBA" id="ARBA00004141"/>
    </source>
</evidence>
<feature type="transmembrane region" description="Helical" evidence="7">
    <location>
        <begin position="221"/>
        <end position="244"/>
    </location>
</feature>
<evidence type="ECO:0000259" key="8">
    <source>
        <dbReference type="PROSITE" id="PS50156"/>
    </source>
</evidence>
<evidence type="ECO:0000313" key="10">
    <source>
        <dbReference type="WBParaSite" id="Hba_16494"/>
    </source>
</evidence>
<dbReference type="Proteomes" id="UP000095283">
    <property type="component" value="Unplaced"/>
</dbReference>
<dbReference type="SUPFAM" id="SSF82866">
    <property type="entry name" value="Multidrug efflux transporter AcrB transmembrane domain"/>
    <property type="match status" value="2"/>
</dbReference>
<evidence type="ECO:0000256" key="7">
    <source>
        <dbReference type="SAM" id="Phobius"/>
    </source>
</evidence>
<dbReference type="Gene3D" id="1.20.1640.10">
    <property type="entry name" value="Multidrug efflux transporter AcrB transmembrane domain"/>
    <property type="match status" value="2"/>
</dbReference>
<evidence type="ECO:0000256" key="2">
    <source>
        <dbReference type="ARBA" id="ARBA00022692"/>
    </source>
</evidence>
<protein>
    <submittedName>
        <fullName evidence="10">SSD domain-containing protein</fullName>
    </submittedName>
</protein>
<dbReference type="PROSITE" id="PS50156">
    <property type="entry name" value="SSD"/>
    <property type="match status" value="1"/>
</dbReference>
<dbReference type="GO" id="GO:0007224">
    <property type="term" value="P:smoothened signaling pathway"/>
    <property type="evidence" value="ECO:0007669"/>
    <property type="project" value="TreeGrafter"/>
</dbReference>
<keyword evidence="2 7" id="KW-0812">Transmembrane</keyword>
<dbReference type="InterPro" id="IPR052081">
    <property type="entry name" value="Dispatched_Hh_regulator"/>
</dbReference>
<feature type="transmembrane region" description="Helical" evidence="7">
    <location>
        <begin position="317"/>
        <end position="336"/>
    </location>
</feature>
<reference evidence="10" key="1">
    <citation type="submission" date="2016-11" db="UniProtKB">
        <authorList>
            <consortium name="WormBaseParasite"/>
        </authorList>
    </citation>
    <scope>IDENTIFICATION</scope>
</reference>
<dbReference type="GO" id="GO:0016020">
    <property type="term" value="C:membrane"/>
    <property type="evidence" value="ECO:0007669"/>
    <property type="project" value="UniProtKB-SubCell"/>
</dbReference>
<feature type="transmembrane region" description="Helical" evidence="7">
    <location>
        <begin position="374"/>
        <end position="397"/>
    </location>
</feature>
<dbReference type="InterPro" id="IPR053958">
    <property type="entry name" value="HMGCR/SNAP/NPC1-like_SSD"/>
</dbReference>
<proteinExistence type="inferred from homology"/>
<evidence type="ECO:0000256" key="4">
    <source>
        <dbReference type="ARBA" id="ARBA00023136"/>
    </source>
</evidence>
<evidence type="ECO:0000313" key="9">
    <source>
        <dbReference type="Proteomes" id="UP000095283"/>
    </source>
</evidence>
<dbReference type="InterPro" id="IPR000731">
    <property type="entry name" value="SSD"/>
</dbReference>
<dbReference type="GO" id="GO:0022857">
    <property type="term" value="F:transmembrane transporter activity"/>
    <property type="evidence" value="ECO:0007669"/>
    <property type="project" value="TreeGrafter"/>
</dbReference>
<evidence type="ECO:0000256" key="3">
    <source>
        <dbReference type="ARBA" id="ARBA00022989"/>
    </source>
</evidence>
<name>A0A1I7XG82_HETBA</name>
<comment type="subcellular location">
    <subcellularLocation>
        <location evidence="1">Membrane</location>
        <topology evidence="1">Multi-pass membrane protein</topology>
    </subcellularLocation>
</comment>
<keyword evidence="9" id="KW-1185">Reference proteome</keyword>
<keyword evidence="3 7" id="KW-1133">Transmembrane helix</keyword>
<dbReference type="WBParaSite" id="Hba_16494">
    <property type="protein sequence ID" value="Hba_16494"/>
    <property type="gene ID" value="Hba_16494"/>
</dbReference>
<feature type="domain" description="SSD" evidence="8">
    <location>
        <begin position="139"/>
        <end position="197"/>
    </location>
</feature>
<dbReference type="PANTHER" id="PTHR45951">
    <property type="entry name" value="PROTEIN DISPATCHED-RELATED"/>
    <property type="match status" value="1"/>
</dbReference>
<feature type="transmembrane region" description="Helical" evidence="7">
    <location>
        <begin position="144"/>
        <end position="162"/>
    </location>
</feature>
<dbReference type="AlphaFoldDB" id="A0A1I7XG82"/>
<comment type="similarity">
    <text evidence="6">Belongs to the dispatched family.</text>
</comment>